<comment type="caution">
    <text evidence="1">The sequence shown here is derived from an EMBL/GenBank/DDBJ whole genome shotgun (WGS) entry which is preliminary data.</text>
</comment>
<name>A0A1J5DWW9_9BACT</name>
<protein>
    <submittedName>
        <fullName evidence="1">Flagellar protein FlbD</fullName>
    </submittedName>
</protein>
<dbReference type="PANTHER" id="PTHR39185">
    <property type="entry name" value="SWARMING MOTILITY PROTEIN SWRD"/>
    <property type="match status" value="1"/>
</dbReference>
<dbReference type="AlphaFoldDB" id="A0A1J5DWW9"/>
<keyword evidence="1" id="KW-0966">Cell projection</keyword>
<dbReference type="Proteomes" id="UP000183085">
    <property type="component" value="Unassembled WGS sequence"/>
</dbReference>
<dbReference type="STRING" id="1817895.AUJ95_04400"/>
<dbReference type="Pfam" id="PF06289">
    <property type="entry name" value="FlbD"/>
    <property type="match status" value="1"/>
</dbReference>
<keyword evidence="1" id="KW-0282">Flagellum</keyword>
<evidence type="ECO:0000313" key="1">
    <source>
        <dbReference type="EMBL" id="OIP40585.1"/>
    </source>
</evidence>
<sequence>MVKVTRLNNSEFYINPHQIESIQATPDTIIALINGQKYIVKETVDELLGLIIKYRRTVAPTCLPPGNDVD</sequence>
<keyword evidence="1" id="KW-0969">Cilium</keyword>
<accession>A0A1J5DWW9</accession>
<reference evidence="1 2" key="1">
    <citation type="journal article" date="2016" name="Environ. Microbiol.">
        <title>Genomic resolution of a cold subsurface aquifer community provides metabolic insights for novel microbes adapted to high CO concentrations.</title>
        <authorList>
            <person name="Probst A.J."/>
            <person name="Castelle C.J."/>
            <person name="Singh A."/>
            <person name="Brown C.T."/>
            <person name="Anantharaman K."/>
            <person name="Sharon I."/>
            <person name="Hug L.A."/>
            <person name="Burstein D."/>
            <person name="Emerson J.B."/>
            <person name="Thomas B.C."/>
            <person name="Banfield J.F."/>
        </authorList>
    </citation>
    <scope>NUCLEOTIDE SEQUENCE [LARGE SCALE GENOMIC DNA]</scope>
    <source>
        <strain evidence="1">CG2_30_40_21</strain>
    </source>
</reference>
<proteinExistence type="predicted"/>
<organism evidence="1 2">
    <name type="scientific">Candidatus Desantisbacteria bacterium CG2_30_40_21</name>
    <dbReference type="NCBI Taxonomy" id="1817895"/>
    <lineage>
        <taxon>Bacteria</taxon>
        <taxon>Candidatus Desantisiibacteriota</taxon>
    </lineage>
</organism>
<gene>
    <name evidence="1" type="ORF">AUJ95_04400</name>
</gene>
<evidence type="ECO:0000313" key="2">
    <source>
        <dbReference type="Proteomes" id="UP000183085"/>
    </source>
</evidence>
<dbReference type="InterPro" id="IPR009384">
    <property type="entry name" value="SwrD-like"/>
</dbReference>
<dbReference type="EMBL" id="MNYI01000115">
    <property type="protein sequence ID" value="OIP40585.1"/>
    <property type="molecule type" value="Genomic_DNA"/>
</dbReference>
<dbReference type="PANTHER" id="PTHR39185:SF1">
    <property type="entry name" value="SWARMING MOTILITY PROTEIN SWRD"/>
    <property type="match status" value="1"/>
</dbReference>